<evidence type="ECO:0000256" key="3">
    <source>
        <dbReference type="ARBA" id="ARBA00022692"/>
    </source>
</evidence>
<feature type="transmembrane region" description="Helical" evidence="6">
    <location>
        <begin position="6"/>
        <end position="26"/>
    </location>
</feature>
<dbReference type="eggNOG" id="COG1280">
    <property type="taxonomic scope" value="Bacteria"/>
</dbReference>
<feature type="transmembrane region" description="Helical" evidence="6">
    <location>
        <begin position="38"/>
        <end position="61"/>
    </location>
</feature>
<dbReference type="EMBL" id="JOTP01000030">
    <property type="protein sequence ID" value="KEP25155.1"/>
    <property type="molecule type" value="Genomic_DNA"/>
</dbReference>
<feature type="transmembrane region" description="Helical" evidence="6">
    <location>
        <begin position="67"/>
        <end position="84"/>
    </location>
</feature>
<dbReference type="OrthoDB" id="198428at2"/>
<sequence length="195" mass="22199">MILSMLIYAFVSSFTPGPNNIMAMVFTNKYGVKQTFRFCLGVGIGFLVILCLSCFFNIILYQVMPKIGWVMAFIGAAYMIYLAVKIMKSKGGDDETLDRYNHFVPGMMLQFINPKAILYGLTVISTFVLPYGQSNMQYVIWTLILAFIGFLGTFSWSLFGSLYKRFLTAYEKPFQFVMGLLLIYSAISMVWGYVM</sequence>
<gene>
    <name evidence="7" type="ORF">BA70_11585</name>
</gene>
<dbReference type="Pfam" id="PF01810">
    <property type="entry name" value="LysE"/>
    <property type="match status" value="1"/>
</dbReference>
<dbReference type="AlphaFoldDB" id="A0A081L7C9"/>
<evidence type="ECO:0000256" key="2">
    <source>
        <dbReference type="ARBA" id="ARBA00022475"/>
    </source>
</evidence>
<keyword evidence="2" id="KW-1003">Cell membrane</keyword>
<dbReference type="GO" id="GO:0015171">
    <property type="term" value="F:amino acid transmembrane transporter activity"/>
    <property type="evidence" value="ECO:0007669"/>
    <property type="project" value="TreeGrafter"/>
</dbReference>
<evidence type="ECO:0000313" key="7">
    <source>
        <dbReference type="EMBL" id="KEP25155.1"/>
    </source>
</evidence>
<dbReference type="InterPro" id="IPR001123">
    <property type="entry name" value="LeuE-type"/>
</dbReference>
<reference evidence="7 8" key="1">
    <citation type="submission" date="2012-09" db="EMBL/GenBank/DDBJ databases">
        <title>Genome Sequence of Bacillus sp. DW5-4.</title>
        <authorList>
            <person name="Lai Q."/>
            <person name="Liu Y."/>
            <person name="Shao Z."/>
        </authorList>
    </citation>
    <scope>NUCLEOTIDE SEQUENCE [LARGE SCALE GENOMIC DNA]</scope>
    <source>
        <strain evidence="7 8">DW5-4</strain>
    </source>
</reference>
<dbReference type="GO" id="GO:0033228">
    <property type="term" value="P:cysteine export across plasma membrane"/>
    <property type="evidence" value="ECO:0007669"/>
    <property type="project" value="TreeGrafter"/>
</dbReference>
<accession>A0A081L7C9</accession>
<evidence type="ECO:0000256" key="4">
    <source>
        <dbReference type="ARBA" id="ARBA00022989"/>
    </source>
</evidence>
<organism evidence="7 8">
    <name type="scientific">Bacillus zhangzhouensis</name>
    <dbReference type="NCBI Taxonomy" id="1178540"/>
    <lineage>
        <taxon>Bacteria</taxon>
        <taxon>Bacillati</taxon>
        <taxon>Bacillota</taxon>
        <taxon>Bacilli</taxon>
        <taxon>Bacillales</taxon>
        <taxon>Bacillaceae</taxon>
        <taxon>Bacillus</taxon>
    </lineage>
</organism>
<evidence type="ECO:0000256" key="5">
    <source>
        <dbReference type="ARBA" id="ARBA00023136"/>
    </source>
</evidence>
<feature type="transmembrane region" description="Helical" evidence="6">
    <location>
        <begin position="174"/>
        <end position="194"/>
    </location>
</feature>
<proteinExistence type="predicted"/>
<evidence type="ECO:0000256" key="1">
    <source>
        <dbReference type="ARBA" id="ARBA00004651"/>
    </source>
</evidence>
<comment type="subcellular location">
    <subcellularLocation>
        <location evidence="1">Cell membrane</location>
        <topology evidence="1">Multi-pass membrane protein</topology>
    </subcellularLocation>
</comment>
<feature type="transmembrane region" description="Helical" evidence="6">
    <location>
        <begin position="116"/>
        <end position="132"/>
    </location>
</feature>
<keyword evidence="3 6" id="KW-0812">Transmembrane</keyword>
<dbReference type="PANTHER" id="PTHR30086:SF20">
    <property type="entry name" value="ARGININE EXPORTER PROTEIN ARGO-RELATED"/>
    <property type="match status" value="1"/>
</dbReference>
<dbReference type="RefSeq" id="WP_034324553.1">
    <property type="nucleotide sequence ID" value="NZ_JBCMYH010000019.1"/>
</dbReference>
<name>A0A081L7C9_9BACI</name>
<keyword evidence="8" id="KW-1185">Reference proteome</keyword>
<protein>
    <submittedName>
        <fullName evidence="7">Amino acid transporter LysE</fullName>
    </submittedName>
</protein>
<comment type="caution">
    <text evidence="7">The sequence shown here is derived from an EMBL/GenBank/DDBJ whole genome shotgun (WGS) entry which is preliminary data.</text>
</comment>
<evidence type="ECO:0000256" key="6">
    <source>
        <dbReference type="SAM" id="Phobius"/>
    </source>
</evidence>
<keyword evidence="5 6" id="KW-0472">Membrane</keyword>
<dbReference type="PANTHER" id="PTHR30086">
    <property type="entry name" value="ARGININE EXPORTER PROTEIN ARGO"/>
    <property type="match status" value="1"/>
</dbReference>
<dbReference type="Proteomes" id="UP000028091">
    <property type="component" value="Unassembled WGS sequence"/>
</dbReference>
<feature type="transmembrane region" description="Helical" evidence="6">
    <location>
        <begin position="138"/>
        <end position="162"/>
    </location>
</feature>
<keyword evidence="4 6" id="KW-1133">Transmembrane helix</keyword>
<dbReference type="GO" id="GO:0005886">
    <property type="term" value="C:plasma membrane"/>
    <property type="evidence" value="ECO:0007669"/>
    <property type="project" value="UniProtKB-SubCell"/>
</dbReference>
<evidence type="ECO:0000313" key="8">
    <source>
        <dbReference type="Proteomes" id="UP000028091"/>
    </source>
</evidence>